<dbReference type="Pfam" id="PF00226">
    <property type="entry name" value="DnaJ"/>
    <property type="match status" value="1"/>
</dbReference>
<dbReference type="InterPro" id="IPR052276">
    <property type="entry name" value="Diphthamide-biosynth_chaperone"/>
</dbReference>
<dbReference type="GeneID" id="25268298"/>
<keyword evidence="4" id="KW-1185">Reference proteome</keyword>
<feature type="domain" description="J" evidence="2">
    <location>
        <begin position="37"/>
        <end position="104"/>
    </location>
</feature>
<keyword evidence="1" id="KW-0812">Transmembrane</keyword>
<evidence type="ECO:0000313" key="3">
    <source>
        <dbReference type="EMBL" id="CDI79863.1"/>
    </source>
</evidence>
<dbReference type="Gene3D" id="1.10.287.110">
    <property type="entry name" value="DnaJ domain"/>
    <property type="match status" value="1"/>
</dbReference>
<evidence type="ECO:0000313" key="4">
    <source>
        <dbReference type="Proteomes" id="UP000018050"/>
    </source>
</evidence>
<dbReference type="PROSITE" id="PS50076">
    <property type="entry name" value="DNAJ_2"/>
    <property type="match status" value="1"/>
</dbReference>
<dbReference type="OrthoDB" id="348913at2759"/>
<dbReference type="AlphaFoldDB" id="U6GKP7"/>
<dbReference type="PANTHER" id="PTHR44240:SF10">
    <property type="entry name" value="J DOMAIN-CONTAINING PROTEIN"/>
    <property type="match status" value="1"/>
</dbReference>
<dbReference type="PANTHER" id="PTHR44240">
    <property type="entry name" value="DNAJ DOMAIN (PROKARYOTIC HEAT SHOCK PROTEIN)-RELATED"/>
    <property type="match status" value="1"/>
</dbReference>
<dbReference type="VEuPathDB" id="ToxoDB:EAH_00002280"/>
<gene>
    <name evidence="3" type="ORF">EAH_00002280</name>
</gene>
<name>U6GKP7_EIMAC</name>
<dbReference type="SUPFAM" id="SSF46565">
    <property type="entry name" value="Chaperone J-domain"/>
    <property type="match status" value="1"/>
</dbReference>
<dbReference type="CDD" id="cd06257">
    <property type="entry name" value="DnaJ"/>
    <property type="match status" value="1"/>
</dbReference>
<organism evidence="3 4">
    <name type="scientific">Eimeria acervulina</name>
    <name type="common">Coccidian parasite</name>
    <dbReference type="NCBI Taxonomy" id="5801"/>
    <lineage>
        <taxon>Eukaryota</taxon>
        <taxon>Sar</taxon>
        <taxon>Alveolata</taxon>
        <taxon>Apicomplexa</taxon>
        <taxon>Conoidasida</taxon>
        <taxon>Coccidia</taxon>
        <taxon>Eucoccidiorida</taxon>
        <taxon>Eimeriorina</taxon>
        <taxon>Eimeriidae</taxon>
        <taxon>Eimeria</taxon>
    </lineage>
</organism>
<dbReference type="OMA" id="NTINEHQ"/>
<dbReference type="InterPro" id="IPR036869">
    <property type="entry name" value="J_dom_sf"/>
</dbReference>
<feature type="transmembrane region" description="Helical" evidence="1">
    <location>
        <begin position="268"/>
        <end position="286"/>
    </location>
</feature>
<proteinExistence type="predicted"/>
<keyword evidence="1" id="KW-1133">Transmembrane helix</keyword>
<dbReference type="Proteomes" id="UP000018050">
    <property type="component" value="Unassembled WGS sequence"/>
</dbReference>
<dbReference type="InterPro" id="IPR001623">
    <property type="entry name" value="DnaJ_domain"/>
</dbReference>
<evidence type="ECO:0000256" key="1">
    <source>
        <dbReference type="SAM" id="Phobius"/>
    </source>
</evidence>
<dbReference type="PRINTS" id="PR00625">
    <property type="entry name" value="JDOMAIN"/>
</dbReference>
<keyword evidence="1" id="KW-0472">Membrane</keyword>
<dbReference type="RefSeq" id="XP_013250101.1">
    <property type="nucleotide sequence ID" value="XM_013394647.1"/>
</dbReference>
<sequence>MQRALPSLLPSSRFSAAMKSLSSPRFVSASNNAKNECPFQVLGLSPDASTAALRLRYLQLAKQLHPDAGSSEGGSRARDFIEVRRAYEKAMQIKKQMRCLDSLNEGHVVYSSPPQGHSSHAQEAIKRREWKKQQKDSATFWANQHSQRQRTVEGGQAAAYQKEMFALFQSRVAAEEINTETHKPGNQQQKEAATQWEGAARDNAVAAAAEAWKEHEKEMRDFGLSTESSSCMGEGFYKRRARDVSKSSGWISREDNTSQKRRKRWSRAAVAAAGFVVGAAVTATVYNGGINKA</sequence>
<evidence type="ECO:0000259" key="2">
    <source>
        <dbReference type="PROSITE" id="PS50076"/>
    </source>
</evidence>
<reference evidence="3" key="2">
    <citation type="submission" date="2013-10" db="EMBL/GenBank/DDBJ databases">
        <authorList>
            <person name="Aslett M."/>
        </authorList>
    </citation>
    <scope>NUCLEOTIDE SEQUENCE [LARGE SCALE GENOMIC DNA]</scope>
    <source>
        <strain evidence="3">Houghton</strain>
    </source>
</reference>
<dbReference type="SMART" id="SM00271">
    <property type="entry name" value="DnaJ"/>
    <property type="match status" value="1"/>
</dbReference>
<reference evidence="3" key="1">
    <citation type="submission" date="2013-10" db="EMBL/GenBank/DDBJ databases">
        <title>Genomic analysis of the causative agents of coccidiosis in chickens.</title>
        <authorList>
            <person name="Reid A.J."/>
            <person name="Blake D."/>
            <person name="Billington K."/>
            <person name="Browne H."/>
            <person name="Dunn M."/>
            <person name="Hung S."/>
            <person name="Kawahara F."/>
            <person name="Miranda-Saavedra D."/>
            <person name="Mourier T."/>
            <person name="Nagra H."/>
            <person name="Otto T.D."/>
            <person name="Rawlings N."/>
            <person name="Sanchez A."/>
            <person name="Sanders M."/>
            <person name="Subramaniam C."/>
            <person name="Tay Y."/>
            <person name="Dear P."/>
            <person name="Doerig C."/>
            <person name="Gruber A."/>
            <person name="Parkinson J."/>
            <person name="Shirley M."/>
            <person name="Wan K.L."/>
            <person name="Berriman M."/>
            <person name="Tomley F."/>
            <person name="Pain A."/>
        </authorList>
    </citation>
    <scope>NUCLEOTIDE SEQUENCE [LARGE SCALE GENOMIC DNA]</scope>
    <source>
        <strain evidence="3">Houghton</strain>
    </source>
</reference>
<dbReference type="EMBL" id="HG671096">
    <property type="protein sequence ID" value="CDI79863.1"/>
    <property type="molecule type" value="Genomic_DNA"/>
</dbReference>
<protein>
    <recommendedName>
        <fullName evidence="2">J domain-containing protein</fullName>
    </recommendedName>
</protein>
<accession>U6GKP7</accession>